<dbReference type="Proteomes" id="UP000265619">
    <property type="component" value="Unassembled WGS sequence"/>
</dbReference>
<evidence type="ECO:0000313" key="1">
    <source>
        <dbReference type="EMBL" id="RIX83235.1"/>
    </source>
</evidence>
<accession>A0A9X8D7T9</accession>
<organism evidence="1 2">
    <name type="scientific">Acidovorax cavernicola</name>
    <dbReference type="NCBI Taxonomy" id="1675792"/>
    <lineage>
        <taxon>Bacteria</taxon>
        <taxon>Pseudomonadati</taxon>
        <taxon>Pseudomonadota</taxon>
        <taxon>Betaproteobacteria</taxon>
        <taxon>Burkholderiales</taxon>
        <taxon>Comamonadaceae</taxon>
        <taxon>Acidovorax</taxon>
    </lineage>
</organism>
<dbReference type="AlphaFoldDB" id="A0A9X8D7T9"/>
<reference evidence="1 2" key="1">
    <citation type="submission" date="2018-09" db="EMBL/GenBank/DDBJ databases">
        <title>Acidovorax cavernicola nov. sp. isolated from Gruta de las Maravillas (Aracena, Spain).</title>
        <authorList>
            <person name="Jurado V."/>
            <person name="Gutierrez-Patricio S."/>
            <person name="Gonzalez-Pimentel J.L."/>
            <person name="Miller A.Z."/>
            <person name="Laiz L."/>
            <person name="Saiz-Jimenez C."/>
        </authorList>
    </citation>
    <scope>NUCLEOTIDE SEQUENCE [LARGE SCALE GENOMIC DNA]</scope>
    <source>
        <strain evidence="1 2">1011MAR4D40.2</strain>
    </source>
</reference>
<evidence type="ECO:0000313" key="2">
    <source>
        <dbReference type="Proteomes" id="UP000265619"/>
    </source>
</evidence>
<keyword evidence="2" id="KW-1185">Reference proteome</keyword>
<comment type="caution">
    <text evidence="1">The sequence shown here is derived from an EMBL/GenBank/DDBJ whole genome shotgun (WGS) entry which is preliminary data.</text>
</comment>
<dbReference type="EMBL" id="QXMN01000005">
    <property type="protein sequence ID" value="RIX83235.1"/>
    <property type="molecule type" value="Genomic_DNA"/>
</dbReference>
<sequence>MSVFDDKLATILLGQSHVLVEFARCDIFENPQRSDALVFVSCEPCPLCKGLGMHRLQSSKRKQRTPADVLVFIMYQAQQERFCFLFARSKCTELNSQLPLCISL</sequence>
<name>A0A9X8D7T9_9BURK</name>
<gene>
    <name evidence="1" type="ORF">D3H34_07320</name>
</gene>
<proteinExistence type="predicted"/>
<protein>
    <submittedName>
        <fullName evidence="1">Uncharacterized protein</fullName>
    </submittedName>
</protein>